<sequence>MVAVGGTAAFGTAIALVVDHRRNPQWMTLRAFYRERTAVLFQSRQKQEFEQVRRAVVRAVEANFGLSAK</sequence>
<dbReference type="Pfam" id="PF19744">
    <property type="entry name" value="DUF6232"/>
    <property type="match status" value="1"/>
</dbReference>
<evidence type="ECO:0000313" key="1">
    <source>
        <dbReference type="EMBL" id="TDO37831.1"/>
    </source>
</evidence>
<keyword evidence="2" id="KW-1185">Reference proteome</keyword>
<dbReference type="Proteomes" id="UP000294901">
    <property type="component" value="Unassembled WGS sequence"/>
</dbReference>
<protein>
    <submittedName>
        <fullName evidence="1">Uncharacterized protein</fullName>
    </submittedName>
</protein>
<dbReference type="AlphaFoldDB" id="A0A4R6JR16"/>
<gene>
    <name evidence="1" type="ORF">C8E87_1466</name>
</gene>
<proteinExistence type="predicted"/>
<dbReference type="InterPro" id="IPR045629">
    <property type="entry name" value="DUF6232"/>
</dbReference>
<organism evidence="1 2">
    <name type="scientific">Paractinoplanes brasiliensis</name>
    <dbReference type="NCBI Taxonomy" id="52695"/>
    <lineage>
        <taxon>Bacteria</taxon>
        <taxon>Bacillati</taxon>
        <taxon>Actinomycetota</taxon>
        <taxon>Actinomycetes</taxon>
        <taxon>Micromonosporales</taxon>
        <taxon>Micromonosporaceae</taxon>
        <taxon>Paractinoplanes</taxon>
    </lineage>
</organism>
<comment type="caution">
    <text evidence="1">The sequence shown here is derived from an EMBL/GenBank/DDBJ whole genome shotgun (WGS) entry which is preliminary data.</text>
</comment>
<reference evidence="1 2" key="1">
    <citation type="submission" date="2019-03" db="EMBL/GenBank/DDBJ databases">
        <title>Sequencing the genomes of 1000 actinobacteria strains.</title>
        <authorList>
            <person name="Klenk H.-P."/>
        </authorList>
    </citation>
    <scope>NUCLEOTIDE SEQUENCE [LARGE SCALE GENOMIC DNA]</scope>
    <source>
        <strain evidence="1 2">DSM 43805</strain>
    </source>
</reference>
<accession>A0A4R6JR16</accession>
<dbReference type="EMBL" id="SNWR01000001">
    <property type="protein sequence ID" value="TDO37831.1"/>
    <property type="molecule type" value="Genomic_DNA"/>
</dbReference>
<evidence type="ECO:0000313" key="2">
    <source>
        <dbReference type="Proteomes" id="UP000294901"/>
    </source>
</evidence>
<name>A0A4R6JR16_9ACTN</name>